<dbReference type="PANTHER" id="PTHR44500">
    <property type="entry name" value="DNAJ HOMOLOG SUBFAMILY C MEMBER 12"/>
    <property type="match status" value="1"/>
</dbReference>
<dbReference type="OMA" id="HWAVRDK"/>
<feature type="domain" description="J" evidence="2">
    <location>
        <begin position="14"/>
        <end position="79"/>
    </location>
</feature>
<accession>A0A9D3LKN4</accession>
<dbReference type="InterPro" id="IPR036869">
    <property type="entry name" value="J_dom_sf"/>
</dbReference>
<dbReference type="SUPFAM" id="SSF46565">
    <property type="entry name" value="Chaperone J-domain"/>
    <property type="match status" value="1"/>
</dbReference>
<dbReference type="Proteomes" id="UP001044222">
    <property type="component" value="Chromosome 18"/>
</dbReference>
<protein>
    <recommendedName>
        <fullName evidence="2">J domain-containing protein</fullName>
    </recommendedName>
</protein>
<dbReference type="Pfam" id="PF00226">
    <property type="entry name" value="DnaJ"/>
    <property type="match status" value="1"/>
</dbReference>
<dbReference type="PANTHER" id="PTHR44500:SF1">
    <property type="entry name" value="DNAJ HOMOLOG SUBFAMILY C MEMBER 12"/>
    <property type="match status" value="1"/>
</dbReference>
<dbReference type="EMBL" id="JAFIRN010000018">
    <property type="protein sequence ID" value="KAG5831219.1"/>
    <property type="molecule type" value="Genomic_DNA"/>
</dbReference>
<comment type="caution">
    <text evidence="3">The sequence shown here is derived from an EMBL/GenBank/DDBJ whole genome shotgun (WGS) entry which is preliminary data.</text>
</comment>
<reference evidence="3" key="1">
    <citation type="submission" date="2021-01" db="EMBL/GenBank/DDBJ databases">
        <title>A chromosome-scale assembly of European eel, Anguilla anguilla.</title>
        <authorList>
            <person name="Henkel C."/>
            <person name="Jong-Raadsen S.A."/>
            <person name="Dufour S."/>
            <person name="Weltzien F.-A."/>
            <person name="Palstra A.P."/>
            <person name="Pelster B."/>
            <person name="Spaink H.P."/>
            <person name="Van Den Thillart G.E."/>
            <person name="Jansen H."/>
            <person name="Zahm M."/>
            <person name="Klopp C."/>
            <person name="Cedric C."/>
            <person name="Louis A."/>
            <person name="Berthelot C."/>
            <person name="Parey E."/>
            <person name="Roest Crollius H."/>
            <person name="Montfort J."/>
            <person name="Robinson-Rechavi M."/>
            <person name="Bucao C."/>
            <person name="Bouchez O."/>
            <person name="Gislard M."/>
            <person name="Lluch J."/>
            <person name="Milhes M."/>
            <person name="Lampietro C."/>
            <person name="Lopez Roques C."/>
            <person name="Donnadieu C."/>
            <person name="Braasch I."/>
            <person name="Desvignes T."/>
            <person name="Postlethwait J."/>
            <person name="Bobe J."/>
            <person name="Guiguen Y."/>
            <person name="Dirks R."/>
        </authorList>
    </citation>
    <scope>NUCLEOTIDE SEQUENCE</scope>
    <source>
        <strain evidence="3">Tag_6206</strain>
        <tissue evidence="3">Liver</tissue>
    </source>
</reference>
<dbReference type="SMART" id="SM00271">
    <property type="entry name" value="DnaJ"/>
    <property type="match status" value="1"/>
</dbReference>
<sequence length="175" mass="20172">MDAILNCKAEDLEDYYGLLGCDELSSSEQILAEYKVRAMECHPDKNPDNPKAVSDFQKLQEAKEVLTNENTRNNYNLWIRSKITIPFRDWQALGDSVKTSMHWAVKTRKEPMLEDSKDTPLLSPQDAVCQSEEPASEMQFPETVNTPSENYSHLHFRWAAGTPSVLLRKFRNYEI</sequence>
<dbReference type="PRINTS" id="PR00625">
    <property type="entry name" value="JDOMAIN"/>
</dbReference>
<dbReference type="GO" id="GO:0005737">
    <property type="term" value="C:cytoplasm"/>
    <property type="evidence" value="ECO:0007669"/>
    <property type="project" value="TreeGrafter"/>
</dbReference>
<dbReference type="Gene3D" id="1.10.287.110">
    <property type="entry name" value="DnaJ domain"/>
    <property type="match status" value="1"/>
</dbReference>
<dbReference type="InterPro" id="IPR001623">
    <property type="entry name" value="DnaJ_domain"/>
</dbReference>
<evidence type="ECO:0000313" key="3">
    <source>
        <dbReference type="EMBL" id="KAG5831219.1"/>
    </source>
</evidence>
<keyword evidence="1" id="KW-0143">Chaperone</keyword>
<dbReference type="AlphaFoldDB" id="A0A9D3LKN4"/>
<keyword evidence="4" id="KW-1185">Reference proteome</keyword>
<organism evidence="3 4">
    <name type="scientific">Anguilla anguilla</name>
    <name type="common">European freshwater eel</name>
    <name type="synonym">Muraena anguilla</name>
    <dbReference type="NCBI Taxonomy" id="7936"/>
    <lineage>
        <taxon>Eukaryota</taxon>
        <taxon>Metazoa</taxon>
        <taxon>Chordata</taxon>
        <taxon>Craniata</taxon>
        <taxon>Vertebrata</taxon>
        <taxon>Euteleostomi</taxon>
        <taxon>Actinopterygii</taxon>
        <taxon>Neopterygii</taxon>
        <taxon>Teleostei</taxon>
        <taxon>Anguilliformes</taxon>
        <taxon>Anguillidae</taxon>
        <taxon>Anguilla</taxon>
    </lineage>
</organism>
<dbReference type="CDD" id="cd06257">
    <property type="entry name" value="DnaJ"/>
    <property type="match status" value="1"/>
</dbReference>
<dbReference type="PROSITE" id="PS50076">
    <property type="entry name" value="DNAJ_2"/>
    <property type="match status" value="1"/>
</dbReference>
<dbReference type="InterPro" id="IPR029827">
    <property type="entry name" value="JDP1-like"/>
</dbReference>
<proteinExistence type="predicted"/>
<evidence type="ECO:0000256" key="1">
    <source>
        <dbReference type="ARBA" id="ARBA00023186"/>
    </source>
</evidence>
<evidence type="ECO:0000259" key="2">
    <source>
        <dbReference type="PROSITE" id="PS50076"/>
    </source>
</evidence>
<gene>
    <name evidence="3" type="ORF">ANANG_G00301500</name>
</gene>
<evidence type="ECO:0000313" key="4">
    <source>
        <dbReference type="Proteomes" id="UP001044222"/>
    </source>
</evidence>
<name>A0A9D3LKN4_ANGAN</name>